<organism evidence="2 3">
    <name type="scientific">Symbiodinium natans</name>
    <dbReference type="NCBI Taxonomy" id="878477"/>
    <lineage>
        <taxon>Eukaryota</taxon>
        <taxon>Sar</taxon>
        <taxon>Alveolata</taxon>
        <taxon>Dinophyceae</taxon>
        <taxon>Suessiales</taxon>
        <taxon>Symbiodiniaceae</taxon>
        <taxon>Symbiodinium</taxon>
    </lineage>
</organism>
<reference evidence="2" key="1">
    <citation type="submission" date="2021-02" db="EMBL/GenBank/DDBJ databases">
        <authorList>
            <person name="Dougan E. K."/>
            <person name="Rhodes N."/>
            <person name="Thang M."/>
            <person name="Chan C."/>
        </authorList>
    </citation>
    <scope>NUCLEOTIDE SEQUENCE</scope>
</reference>
<evidence type="ECO:0000259" key="1">
    <source>
        <dbReference type="Pfam" id="PF00583"/>
    </source>
</evidence>
<dbReference type="InterPro" id="IPR000182">
    <property type="entry name" value="GNAT_dom"/>
</dbReference>
<dbReference type="InterPro" id="IPR016181">
    <property type="entry name" value="Acyl_CoA_acyltransferase"/>
</dbReference>
<name>A0A812TSW2_9DINO</name>
<gene>
    <name evidence="2" type="ORF">SNAT2548_LOCUS30067</name>
</gene>
<dbReference type="OrthoDB" id="9975416at2759"/>
<dbReference type="CDD" id="cd04301">
    <property type="entry name" value="NAT_SF"/>
    <property type="match status" value="1"/>
</dbReference>
<comment type="caution">
    <text evidence="2">The sequence shown here is derived from an EMBL/GenBank/DDBJ whole genome shotgun (WGS) entry which is preliminary data.</text>
</comment>
<protein>
    <recommendedName>
        <fullName evidence="1">N-acetyltransferase domain-containing protein</fullName>
    </recommendedName>
</protein>
<dbReference type="SUPFAM" id="SSF55729">
    <property type="entry name" value="Acyl-CoA N-acyltransferases (Nat)"/>
    <property type="match status" value="1"/>
</dbReference>
<feature type="domain" description="N-acetyltransferase" evidence="1">
    <location>
        <begin position="69"/>
        <end position="169"/>
    </location>
</feature>
<dbReference type="AlphaFoldDB" id="A0A812TSW2"/>
<dbReference type="Gene3D" id="3.40.630.30">
    <property type="match status" value="1"/>
</dbReference>
<keyword evidence="3" id="KW-1185">Reference proteome</keyword>
<sequence>MPAAVVAPSAPAPSLAHLARQAAAEWEREVESPYFVRVGARHASVEEDKRSLREAFERVIQPIYGDQRKALHQIFQDGDREARLLKHGGRSVGVLVFKNYPVTEDWEKMCAVHDSLEIKSLFVVDPEKDSGKGYGKLLLAEAKAACSELGLERMHVTVNDHAKGSKGFLLHGGFQEAGRAAVRHTQMASVETLLVWES</sequence>
<evidence type="ECO:0000313" key="3">
    <source>
        <dbReference type="Proteomes" id="UP000604046"/>
    </source>
</evidence>
<dbReference type="Pfam" id="PF00583">
    <property type="entry name" value="Acetyltransf_1"/>
    <property type="match status" value="1"/>
</dbReference>
<accession>A0A812TSW2</accession>
<dbReference type="Proteomes" id="UP000604046">
    <property type="component" value="Unassembled WGS sequence"/>
</dbReference>
<dbReference type="GO" id="GO:0016747">
    <property type="term" value="F:acyltransferase activity, transferring groups other than amino-acyl groups"/>
    <property type="evidence" value="ECO:0007669"/>
    <property type="project" value="InterPro"/>
</dbReference>
<proteinExistence type="predicted"/>
<evidence type="ECO:0000313" key="2">
    <source>
        <dbReference type="EMBL" id="CAE7536517.1"/>
    </source>
</evidence>
<dbReference type="EMBL" id="CAJNDS010002590">
    <property type="protein sequence ID" value="CAE7536517.1"/>
    <property type="molecule type" value="Genomic_DNA"/>
</dbReference>